<evidence type="ECO:0000259" key="2">
    <source>
        <dbReference type="PROSITE" id="PS50234"/>
    </source>
</evidence>
<dbReference type="InterPro" id="IPR036465">
    <property type="entry name" value="vWFA_dom_sf"/>
</dbReference>
<dbReference type="PROSITE" id="PS50234">
    <property type="entry name" value="VWFA"/>
    <property type="match status" value="1"/>
</dbReference>
<dbReference type="InterPro" id="IPR021908">
    <property type="entry name" value="YfbK_C"/>
</dbReference>
<dbReference type="InterPro" id="IPR051266">
    <property type="entry name" value="CLCR"/>
</dbReference>
<evidence type="ECO:0000313" key="4">
    <source>
        <dbReference type="Proteomes" id="UP001480955"/>
    </source>
</evidence>
<organism evidence="3 4">
    <name type="scientific">Methylorubrum podarium</name>
    <dbReference type="NCBI Taxonomy" id="200476"/>
    <lineage>
        <taxon>Bacteria</taxon>
        <taxon>Pseudomonadati</taxon>
        <taxon>Pseudomonadota</taxon>
        <taxon>Alphaproteobacteria</taxon>
        <taxon>Hyphomicrobiales</taxon>
        <taxon>Methylobacteriaceae</taxon>
        <taxon>Methylorubrum</taxon>
    </lineage>
</organism>
<reference evidence="3 4" key="1">
    <citation type="submission" date="2024-06" db="EMBL/GenBank/DDBJ databases">
        <authorList>
            <person name="Campbell A.G."/>
        </authorList>
    </citation>
    <scope>NUCLEOTIDE SEQUENCE [LARGE SCALE GENOMIC DNA]</scope>
    <source>
        <strain evidence="3 4">EM12</strain>
    </source>
</reference>
<dbReference type="InterPro" id="IPR002035">
    <property type="entry name" value="VWF_A"/>
</dbReference>
<proteinExistence type="predicted"/>
<dbReference type="Proteomes" id="UP001480955">
    <property type="component" value="Unassembled WGS sequence"/>
</dbReference>
<protein>
    <submittedName>
        <fullName evidence="3">von Willebrand factor type A domain-containing protein</fullName>
    </submittedName>
</protein>
<dbReference type="SUPFAM" id="SSF53300">
    <property type="entry name" value="vWA-like"/>
    <property type="match status" value="1"/>
</dbReference>
<dbReference type="Pfam" id="PF12450">
    <property type="entry name" value="vWF_A"/>
    <property type="match status" value="1"/>
</dbReference>
<dbReference type="InterPro" id="IPR022156">
    <property type="entry name" value="Uncharacterised_YfbK_N"/>
</dbReference>
<evidence type="ECO:0000256" key="1">
    <source>
        <dbReference type="SAM" id="MobiDB-lite"/>
    </source>
</evidence>
<feature type="region of interest" description="Disordered" evidence="1">
    <location>
        <begin position="1"/>
        <end position="69"/>
    </location>
</feature>
<feature type="domain" description="VWFA" evidence="2">
    <location>
        <begin position="168"/>
        <end position="346"/>
    </location>
</feature>
<dbReference type="Pfam" id="PF13519">
    <property type="entry name" value="VWA_2"/>
    <property type="match status" value="1"/>
</dbReference>
<dbReference type="EMBL" id="JBELQE010000022">
    <property type="protein sequence ID" value="MER2248849.1"/>
    <property type="molecule type" value="Genomic_DNA"/>
</dbReference>
<keyword evidence="4" id="KW-1185">Reference proteome</keyword>
<gene>
    <name evidence="3" type="ORF">ABS772_02865</name>
</gene>
<dbReference type="PANTHER" id="PTHR10579">
    <property type="entry name" value="CALCIUM-ACTIVATED CHLORIDE CHANNEL REGULATOR"/>
    <property type="match status" value="1"/>
</dbReference>
<dbReference type="SMART" id="SM00327">
    <property type="entry name" value="VWA"/>
    <property type="match status" value="1"/>
</dbReference>
<evidence type="ECO:0000313" key="3">
    <source>
        <dbReference type="EMBL" id="MER2248849.1"/>
    </source>
</evidence>
<dbReference type="Pfam" id="PF12034">
    <property type="entry name" value="YfbK_C"/>
    <property type="match status" value="1"/>
</dbReference>
<feature type="compositionally biased region" description="Polar residues" evidence="1">
    <location>
        <begin position="13"/>
        <end position="24"/>
    </location>
</feature>
<comment type="caution">
    <text evidence="3">The sequence shown here is derived from an EMBL/GenBank/DDBJ whole genome shotgun (WGS) entry which is preliminary data.</text>
</comment>
<dbReference type="PANTHER" id="PTHR10579:SF43">
    <property type="entry name" value="ZINC FINGER (C3HC4-TYPE RING FINGER) FAMILY PROTEIN"/>
    <property type="match status" value="1"/>
</dbReference>
<accession>A0ABV1QHJ2</accession>
<sequence>MPPSGAGSRKAPSEQSSITLSQGFRFSASRFDGPERAPSPPIRSRLSPDAASQSAEPAGRNVFPQAPQSGFRTVREAPVSTFAIDVDTASYGFVRASLARNVLPPADAVRPEELINYFPYDYPVPASAAEPFAVSASVFPSPWAEGRRILRIGVKGYALTPAARPKANLVFLVDTSGSMAAPNRLPLVKQSLAMLLTSLSADDRVAIVAYAGQAGTVLEPTPASEGGKILAAIEGLEAGGATAGGEGLRQAYALAARNRDPAAINRVMIASDGDFNVGITDRTELKGFVEREREKGIFLSVLGFGTGNLNDALMQALAQNGNGTAAHIDTLNEARKVLVEEASATLFPIAKDVKIQVEFNPARVAEYRLIGYETRALERADFENDRIDAGEVGSGQTATALYEIVPVGGPATMPPLRYGAAPAKGAGSAAPSGELAFVKIRYKQPAATESRLIEVPVSDDAERSRFEEADADARFATAVAGFAEILRGGRWTGRFTLDDVLRLASAARGDDPFGYRADFLQLVRTAKTAQALAAAKP</sequence>
<dbReference type="Gene3D" id="3.40.50.410">
    <property type="entry name" value="von Willebrand factor, type A domain"/>
    <property type="match status" value="1"/>
</dbReference>
<name>A0ABV1QHJ2_9HYPH</name>